<sequence>MFDGLEQGKRPLAPLLKQGMLDGKISAEKMQAAWVDVGTPERLTALDLQIRQELMQGSLKLGLKLSDEALGLLLQYQDALVLWNKAYNLTAIRDPKEMLVKHLLDSLSILNDLPAGRLLDIGTGGGMPGMIIALCQPERQCVLLDSNGKKIRFLKQFIADLKLKNVVAVQTRVENEDSIHDLGQFDVITSRAFASLTDFVTASEPYMHERSIIASMKGLIPTEEVDALKDKWSCDIIELHVPRLDEQRHLLLLKQI</sequence>
<gene>
    <name evidence="4" type="ORF">ONB1V03_LOCUS189</name>
</gene>
<evidence type="ECO:0008006" key="6">
    <source>
        <dbReference type="Google" id="ProtNLM"/>
    </source>
</evidence>
<dbReference type="EMBL" id="CAJPVJ010000006">
    <property type="protein sequence ID" value="CAG2157139.1"/>
    <property type="molecule type" value="Genomic_DNA"/>
</dbReference>
<evidence type="ECO:0000313" key="4">
    <source>
        <dbReference type="EMBL" id="CAD7636442.1"/>
    </source>
</evidence>
<dbReference type="EMBL" id="OC914831">
    <property type="protein sequence ID" value="CAD7636442.1"/>
    <property type="molecule type" value="Genomic_DNA"/>
</dbReference>
<proteinExistence type="inferred from homology"/>
<evidence type="ECO:0000256" key="3">
    <source>
        <dbReference type="ARBA" id="ARBA00022679"/>
    </source>
</evidence>
<dbReference type="OrthoDB" id="5669at2759"/>
<accession>A0A7R9Q9Y8</accession>
<dbReference type="GO" id="GO:0070043">
    <property type="term" value="F:rRNA (guanine-N7-)-methyltransferase activity"/>
    <property type="evidence" value="ECO:0007669"/>
    <property type="project" value="TreeGrafter"/>
</dbReference>
<evidence type="ECO:0000256" key="1">
    <source>
        <dbReference type="ARBA" id="ARBA00022490"/>
    </source>
</evidence>
<dbReference type="AlphaFoldDB" id="A0A7R9Q9Y8"/>
<dbReference type="PANTHER" id="PTHR31760:SF0">
    <property type="entry name" value="S-ADENOSYL-L-METHIONINE-DEPENDENT METHYLTRANSFERASES SUPERFAMILY PROTEIN"/>
    <property type="match status" value="1"/>
</dbReference>
<name>A0A7R9Q9Y8_9ACAR</name>
<dbReference type="SUPFAM" id="SSF53335">
    <property type="entry name" value="S-adenosyl-L-methionine-dependent methyltransferases"/>
    <property type="match status" value="1"/>
</dbReference>
<protein>
    <recommendedName>
        <fullName evidence="6">16S rRNA 7-methylguanosine methyltransferase</fullName>
    </recommendedName>
</protein>
<keyword evidence="2" id="KW-0698">rRNA processing</keyword>
<keyword evidence="1" id="KW-0963">Cytoplasm</keyword>
<organism evidence="4">
    <name type="scientific">Oppiella nova</name>
    <dbReference type="NCBI Taxonomy" id="334625"/>
    <lineage>
        <taxon>Eukaryota</taxon>
        <taxon>Metazoa</taxon>
        <taxon>Ecdysozoa</taxon>
        <taxon>Arthropoda</taxon>
        <taxon>Chelicerata</taxon>
        <taxon>Arachnida</taxon>
        <taxon>Acari</taxon>
        <taxon>Acariformes</taxon>
        <taxon>Sarcoptiformes</taxon>
        <taxon>Oribatida</taxon>
        <taxon>Brachypylina</taxon>
        <taxon>Oppioidea</taxon>
        <taxon>Oppiidae</taxon>
        <taxon>Oppiella</taxon>
    </lineage>
</organism>
<evidence type="ECO:0000313" key="5">
    <source>
        <dbReference type="Proteomes" id="UP000728032"/>
    </source>
</evidence>
<dbReference type="Proteomes" id="UP000728032">
    <property type="component" value="Unassembled WGS sequence"/>
</dbReference>
<reference evidence="4" key="1">
    <citation type="submission" date="2020-11" db="EMBL/GenBank/DDBJ databases">
        <authorList>
            <person name="Tran Van P."/>
        </authorList>
    </citation>
    <scope>NUCLEOTIDE SEQUENCE</scope>
</reference>
<dbReference type="InterPro" id="IPR003682">
    <property type="entry name" value="rRNA_ssu_MeTfrase_G"/>
</dbReference>
<keyword evidence="3" id="KW-0808">Transferase</keyword>
<dbReference type="InterPro" id="IPR029063">
    <property type="entry name" value="SAM-dependent_MTases_sf"/>
</dbReference>
<dbReference type="Pfam" id="PF02527">
    <property type="entry name" value="GidB"/>
    <property type="match status" value="1"/>
</dbReference>
<evidence type="ECO:0000256" key="2">
    <source>
        <dbReference type="ARBA" id="ARBA00022552"/>
    </source>
</evidence>
<dbReference type="NCBIfam" id="TIGR00138">
    <property type="entry name" value="rsmG_gidB"/>
    <property type="match status" value="1"/>
</dbReference>
<dbReference type="HAMAP" id="MF_00074">
    <property type="entry name" value="16SrRNA_methyltr_G"/>
    <property type="match status" value="1"/>
</dbReference>
<dbReference type="PANTHER" id="PTHR31760">
    <property type="entry name" value="S-ADENOSYL-L-METHIONINE-DEPENDENT METHYLTRANSFERASES SUPERFAMILY PROTEIN"/>
    <property type="match status" value="1"/>
</dbReference>
<dbReference type="Gene3D" id="3.40.50.150">
    <property type="entry name" value="Vaccinia Virus protein VP39"/>
    <property type="match status" value="1"/>
</dbReference>
<keyword evidence="5" id="KW-1185">Reference proteome</keyword>
<dbReference type="GO" id="GO:0005829">
    <property type="term" value="C:cytosol"/>
    <property type="evidence" value="ECO:0007669"/>
    <property type="project" value="TreeGrafter"/>
</dbReference>